<reference evidence="2" key="1">
    <citation type="submission" date="2016-10" db="EMBL/GenBank/DDBJ databases">
        <authorList>
            <person name="Varghese N."/>
            <person name="Submissions S."/>
        </authorList>
    </citation>
    <scope>NUCLEOTIDE SEQUENCE [LARGE SCALE GENOMIC DNA]</scope>
    <source>
        <strain evidence="2">DSM 16471</strain>
    </source>
</reference>
<evidence type="ECO:0000313" key="2">
    <source>
        <dbReference type="Proteomes" id="UP000198990"/>
    </source>
</evidence>
<dbReference type="STRING" id="228957.SAMN04488008_11424"/>
<proteinExistence type="predicted"/>
<accession>A0A1H7X8I0</accession>
<keyword evidence="2" id="KW-1185">Reference proteome</keyword>
<gene>
    <name evidence="1" type="ORF">SAMN04488008_11424</name>
</gene>
<dbReference type="Proteomes" id="UP000198990">
    <property type="component" value="Unassembled WGS sequence"/>
</dbReference>
<dbReference type="AlphaFoldDB" id="A0A1H7X8I0"/>
<organism evidence="1 2">
    <name type="scientific">Maribacter orientalis</name>
    <dbReference type="NCBI Taxonomy" id="228957"/>
    <lineage>
        <taxon>Bacteria</taxon>
        <taxon>Pseudomonadati</taxon>
        <taxon>Bacteroidota</taxon>
        <taxon>Flavobacteriia</taxon>
        <taxon>Flavobacteriales</taxon>
        <taxon>Flavobacteriaceae</taxon>
        <taxon>Maribacter</taxon>
    </lineage>
</organism>
<sequence length="202" mass="23967">MKSNFISDLRKEKQLSRLLDMYYEKSLVYYDTCRVHDMKSQMAGIDLIFTHKQTKTVFNIDEKAQLDYINEDLPTFAFEFGYYKEDIYKEGWLFDIHKKTDFYSLATAIYEDEPNIFTSCKITLVNRKMLLSFLSKKTISKEVLKVYCDANKEHHGKLKIKELNTRTEGYLYFSKNNKSEKPINLILKLEFLIDQGIAKRLV</sequence>
<dbReference type="OrthoDB" id="1245542at2"/>
<protein>
    <submittedName>
        <fullName evidence="1">Uncharacterized protein</fullName>
    </submittedName>
</protein>
<dbReference type="EMBL" id="FNZN01000014">
    <property type="protein sequence ID" value="SEM29438.1"/>
    <property type="molecule type" value="Genomic_DNA"/>
</dbReference>
<name>A0A1H7X8I0_9FLAO</name>
<evidence type="ECO:0000313" key="1">
    <source>
        <dbReference type="EMBL" id="SEM29438.1"/>
    </source>
</evidence>
<dbReference type="RefSeq" id="WP_091627561.1">
    <property type="nucleotide sequence ID" value="NZ_FNZN01000014.1"/>
</dbReference>